<dbReference type="PRINTS" id="PR00463">
    <property type="entry name" value="EP450I"/>
</dbReference>
<evidence type="ECO:0000259" key="3">
    <source>
        <dbReference type="Pfam" id="PF13355"/>
    </source>
</evidence>
<dbReference type="GO" id="GO:0004497">
    <property type="term" value="F:monooxygenase activity"/>
    <property type="evidence" value="ECO:0007669"/>
    <property type="project" value="InterPro"/>
</dbReference>
<dbReference type="GO" id="GO:0020037">
    <property type="term" value="F:heme binding"/>
    <property type="evidence" value="ECO:0007669"/>
    <property type="project" value="InterPro"/>
</dbReference>
<evidence type="ECO:0000313" key="6">
    <source>
        <dbReference type="EMBL" id="TKS17414.1"/>
    </source>
</evidence>
<evidence type="ECO:0000256" key="2">
    <source>
        <dbReference type="SAM" id="SignalP"/>
    </source>
</evidence>
<evidence type="ECO:0000259" key="5">
    <source>
        <dbReference type="Pfam" id="PF25515"/>
    </source>
</evidence>
<dbReference type="Pfam" id="PF00067">
    <property type="entry name" value="p450"/>
    <property type="match status" value="1"/>
</dbReference>
<comment type="caution">
    <text evidence="6">The sequence shown here is derived from an EMBL/GenBank/DDBJ whole genome shotgun (WGS) entry which is preliminary data.</text>
</comment>
<dbReference type="STRING" id="43335.A0A4U5R1G7"/>
<keyword evidence="2" id="KW-0732">Signal</keyword>
<dbReference type="GO" id="GO:0005506">
    <property type="term" value="F:iron ion binding"/>
    <property type="evidence" value="ECO:0007669"/>
    <property type="project" value="InterPro"/>
</dbReference>
<feature type="domain" description="Plastid division protein CDP1-like 2nd alpha solenoid" evidence="4">
    <location>
        <begin position="702"/>
        <end position="822"/>
    </location>
</feature>
<feature type="signal peptide" evidence="2">
    <location>
        <begin position="1"/>
        <end position="23"/>
    </location>
</feature>
<sequence length="1170" mass="131121">MEWQLPSFSALSTFLLFMTFLLLKIFKEPKTNHNSGRNPPPGPKPLRIIGNLHQLGGGPSLLIRLRELAERYGPIMLLQVGEVPTIIISSPELAQEVMKTHESCFDERPPFFAGNVYFYGNRDLIFAPYGDYWKQLRKIVTMEVLSPIRVRTFRATREEEVASLIRTISSQQGSAINLSQILFSFTYSIISRISVGRNSRNQKEFATIVRDFSTISKELSLAAGGANVVDLYPSQKLLHMFSWRKFRLGREHKKANKILERLMKERKASKRDKEIAENEVEDLLDVLLNLQLTAGLDSPLTDECVKALLLDMFAGGGDTTLTVLEWAMSELMKNPRVREKAQKEVRALFSDVGSPVRVSQTAKPLEAYMVVNFRARDNSQDARFVKKTISVSRVLRKPDFESSNKLIFNATTDTRILHNVAATTKATSTASAEIPVTCYQLVGVSDKAEKDEIVRSVMQLKNAEVEEGYTMDAVMSRQDLLMDVRDKLLFEPEYAGNVRDKIPPKSSLRIPLAWLPGALCLLQEVGEEKLVLDIGQAALQHPDAKPYVHDVLLSMALAECAIAKIGFERNKVSFGFEALARAQCLLRSKISLGKMALLSQIEESLEELAPACTLELLGTPHSPENAERRRGAIAALRELLRQGLDLETSCRVQDWPCFLSQALNRLMATEIVDLLPWDDLVLIRKNKKSLESQNQRVVIDFNCFYVALLAHIALGFSSKQTELINKAKTICECLIASESIDLKFEEAFCLFLLGQGNQDQAVEKLQQLQSNSNPAAQKLVSGKEIKDVSGVKPSLETWLKDSVLLVFSDTRDCSPSLVNFFGGEKRVIGSKKSRVPAQATPTMSHRPLSDIAMKRMDSGESRPYMNPSQHFRSAVKQLSPTDLQSSLILTENGSGSNSNEPSVQLKREIGAHNRRTWESWLQNADAVRKISFVAVLGCIVFITFKISGMGLRRIRVASNLISDRTSIGTSSLAWKTDSSLDRNVHPVYIRGSGIAGRMSKLLSMLKMQNGNQLDTKKLQSSRLAASISPSMETVSRKQMPVEEAEALVNHWQAIKAEALGPWYQVHILSEVLDESMLAQWQDLAEAAKAQSCYWRFVLLQMSILRADIFSDGYGLEIAEIEVLLEEAAELVDESQQKNPNYYSTYKTLYVLKRQDDGSWRFCESDIQTSS</sequence>
<dbReference type="SUPFAM" id="SSF48264">
    <property type="entry name" value="Cytochrome P450"/>
    <property type="match status" value="1"/>
</dbReference>
<reference evidence="6" key="1">
    <citation type="submission" date="2018-10" db="EMBL/GenBank/DDBJ databases">
        <title>Population genomic analysis revealed the cold adaptation of white poplar.</title>
        <authorList>
            <person name="Liu Y.-J."/>
        </authorList>
    </citation>
    <scope>NUCLEOTIDE SEQUENCE [LARGE SCALE GENOMIC DNA]</scope>
    <source>
        <strain evidence="6">PAL-ZL1</strain>
    </source>
</reference>
<feature type="domain" description="Plastid division protein CDP1-like 1st alpha solenoid" evidence="5">
    <location>
        <begin position="509"/>
        <end position="656"/>
    </location>
</feature>
<gene>
    <name evidence="6" type="ORF">D5086_0000014980</name>
</gene>
<dbReference type="InterPro" id="IPR057137">
    <property type="entry name" value="CDP1-like_a_solenoid_2"/>
</dbReference>
<dbReference type="EMBL" id="RCHU01000035">
    <property type="protein sequence ID" value="TKS17414.1"/>
    <property type="molecule type" value="Genomic_DNA"/>
</dbReference>
<dbReference type="Pfam" id="PF13355">
    <property type="entry name" value="ARC6-like_IMS"/>
    <property type="match status" value="1"/>
</dbReference>
<dbReference type="GO" id="GO:0016705">
    <property type="term" value="F:oxidoreductase activity, acting on paired donors, with incorporation or reduction of molecular oxygen"/>
    <property type="evidence" value="ECO:0007669"/>
    <property type="project" value="InterPro"/>
</dbReference>
<name>A0A4U5R1G7_POPAL</name>
<dbReference type="PANTHER" id="PTHR33925:SF2">
    <property type="entry name" value="PLASTID DIVISION PROTEIN CDP1, CHLOROPLASTIC"/>
    <property type="match status" value="1"/>
</dbReference>
<dbReference type="InterPro" id="IPR044685">
    <property type="entry name" value="CPD1-like"/>
</dbReference>
<protein>
    <submittedName>
        <fullName evidence="6">Plastid division protein CDP1, chloroplastic-like isoform X1</fullName>
    </submittedName>
</protein>
<dbReference type="InterPro" id="IPR002401">
    <property type="entry name" value="Cyt_P450_E_grp-I"/>
</dbReference>
<dbReference type="InterPro" id="IPR025344">
    <property type="entry name" value="CDP1-like_IMS"/>
</dbReference>
<feature type="domain" description="Plastid division protein CDP1-like IMS" evidence="3">
    <location>
        <begin position="1044"/>
        <end position="1161"/>
    </location>
</feature>
<dbReference type="InterPro" id="IPR058032">
    <property type="entry name" value="CDP1-like_a_solenoid_1"/>
</dbReference>
<dbReference type="PANTHER" id="PTHR33925">
    <property type="entry name" value="PLASTID DIVISION PROTEIN CDP1, CHLOROPLASTIC-RELATED"/>
    <property type="match status" value="1"/>
</dbReference>
<dbReference type="Gene3D" id="1.10.630.10">
    <property type="entry name" value="Cytochrome P450"/>
    <property type="match status" value="1"/>
</dbReference>
<dbReference type="InterPro" id="IPR001128">
    <property type="entry name" value="Cyt_P450"/>
</dbReference>
<accession>A0A4U5R1G7</accession>
<evidence type="ECO:0000259" key="4">
    <source>
        <dbReference type="Pfam" id="PF23468"/>
    </source>
</evidence>
<feature type="chain" id="PRO_5020467824" evidence="2">
    <location>
        <begin position="24"/>
        <end position="1170"/>
    </location>
</feature>
<organism evidence="6">
    <name type="scientific">Populus alba</name>
    <name type="common">White poplar</name>
    <dbReference type="NCBI Taxonomy" id="43335"/>
    <lineage>
        <taxon>Eukaryota</taxon>
        <taxon>Viridiplantae</taxon>
        <taxon>Streptophyta</taxon>
        <taxon>Embryophyta</taxon>
        <taxon>Tracheophyta</taxon>
        <taxon>Spermatophyta</taxon>
        <taxon>Magnoliopsida</taxon>
        <taxon>eudicotyledons</taxon>
        <taxon>Gunneridae</taxon>
        <taxon>Pentapetalae</taxon>
        <taxon>rosids</taxon>
        <taxon>fabids</taxon>
        <taxon>Malpighiales</taxon>
        <taxon>Salicaceae</taxon>
        <taxon>Saliceae</taxon>
        <taxon>Populus</taxon>
    </lineage>
</organism>
<dbReference type="AlphaFoldDB" id="A0A4U5R1G7"/>
<keyword evidence="1" id="KW-0175">Coiled coil</keyword>
<dbReference type="Pfam" id="PF23468">
    <property type="entry name" value="ARC6"/>
    <property type="match status" value="1"/>
</dbReference>
<evidence type="ECO:0000256" key="1">
    <source>
        <dbReference type="SAM" id="Coils"/>
    </source>
</evidence>
<dbReference type="GO" id="GO:0009706">
    <property type="term" value="C:chloroplast inner membrane"/>
    <property type="evidence" value="ECO:0007669"/>
    <property type="project" value="TreeGrafter"/>
</dbReference>
<dbReference type="GO" id="GO:0010020">
    <property type="term" value="P:chloroplast fission"/>
    <property type="evidence" value="ECO:0007669"/>
    <property type="project" value="TreeGrafter"/>
</dbReference>
<feature type="coiled-coil region" evidence="1">
    <location>
        <begin position="252"/>
        <end position="293"/>
    </location>
</feature>
<proteinExistence type="predicted"/>
<dbReference type="Pfam" id="PF25515">
    <property type="entry name" value="Arm_PDR"/>
    <property type="match status" value="1"/>
</dbReference>
<dbReference type="InterPro" id="IPR036396">
    <property type="entry name" value="Cyt_P450_sf"/>
</dbReference>